<dbReference type="KEGG" id="tcb:TCARB_1347"/>
<sequence>MLVIYIPDPKRASPAPIAISDESVFHKILLDENLTPVKCYDKNGLNKQCPEKLLEEKKQDVFIVGGVVAEDYSARLELPYINERIIRLHPNFIPGNLDSLLEAVMNSTKPELAKPYAQDTFLAVIPGQHVSKKAFAIAYAGTLTQTELDVKMEAVLDPQLNSRVKLLEKWNLIERYEDWLDVPWQHVIAPGKNMRRLLEIMIERPVARMPKEILVNKYRSSHDFLDDLESWVAKARLPLEKKREVRRLVVFIDENLFKVNGGYRAVVVAKNTTRRIIARWYFNQRLELQGFDGFPPEAVRDTDLEVSVGNVPREVQARIPAQLASFIIRQAVLSPIKIEDYIGLKIHRWVEIAEI</sequence>
<gene>
    <name evidence="1" type="ORF">TCARB_1347</name>
</gene>
<dbReference type="STRING" id="697581.TCARB_1347"/>
<proteinExistence type="predicted"/>
<dbReference type="EMBL" id="CP007493">
    <property type="protein sequence ID" value="AJB42393.1"/>
    <property type="molecule type" value="Genomic_DNA"/>
</dbReference>
<dbReference type="GeneID" id="25406753"/>
<dbReference type="AlphaFoldDB" id="A0A3G1A809"/>
<dbReference type="Proteomes" id="UP000266720">
    <property type="component" value="Chromosome"/>
</dbReference>
<evidence type="ECO:0000313" key="1">
    <source>
        <dbReference type="EMBL" id="AJB42393.1"/>
    </source>
</evidence>
<dbReference type="RefSeq" id="WP_052887040.1">
    <property type="nucleotide sequence ID" value="NZ_CP007493.1"/>
</dbReference>
<name>A0A3G1A809_9CREN</name>
<protein>
    <submittedName>
        <fullName evidence="1">Uncharacterized protein</fullName>
    </submittedName>
</protein>
<reference evidence="2" key="1">
    <citation type="book" date="2010" name="EXTREMOPHILES" publisher="0:0-0">
        <title>Complete genome sequences of ten hyperthermophilic archaea reveal their metabolic capabilities and possible ecological roles.</title>
        <editorList>
            <person name="?"/>
        </editorList>
        <authorList>
            <person name="Ravin N.V."/>
            <person name="Mardanov A.V."/>
            <person name="Bonch-Osmolovskaya E.A."/>
            <person name="Skryabin K.G."/>
        </authorList>
    </citation>
    <scope>NUCLEOTIDE SEQUENCE [LARGE SCALE GENOMIC DNA]</scope>
    <source>
        <strain evidence="2">1505</strain>
    </source>
</reference>
<accession>A0A3G1A809</accession>
<organism evidence="1 2">
    <name type="scientific">Thermofilum adornatum 1505</name>
    <dbReference type="NCBI Taxonomy" id="697581"/>
    <lineage>
        <taxon>Archaea</taxon>
        <taxon>Thermoproteota</taxon>
        <taxon>Thermoprotei</taxon>
        <taxon>Thermofilales</taxon>
        <taxon>Thermofilaceae</taxon>
        <taxon>Thermofilum</taxon>
    </lineage>
</organism>
<evidence type="ECO:0000313" key="2">
    <source>
        <dbReference type="Proteomes" id="UP000266720"/>
    </source>
</evidence>